<evidence type="ECO:0000313" key="3">
    <source>
        <dbReference type="EMBL" id="KAA9132882.1"/>
    </source>
</evidence>
<evidence type="ECO:0000256" key="2">
    <source>
        <dbReference type="SAM" id="Phobius"/>
    </source>
</evidence>
<dbReference type="RefSeq" id="WP_150893695.1">
    <property type="nucleotide sequence ID" value="NZ_VYUY01000014.1"/>
</dbReference>
<organism evidence="3 4">
    <name type="scientific">Microbacterium caowuchunii</name>
    <dbReference type="NCBI Taxonomy" id="2614638"/>
    <lineage>
        <taxon>Bacteria</taxon>
        <taxon>Bacillati</taxon>
        <taxon>Actinomycetota</taxon>
        <taxon>Actinomycetes</taxon>
        <taxon>Micrococcales</taxon>
        <taxon>Microbacteriaceae</taxon>
        <taxon>Microbacterium</taxon>
    </lineage>
</organism>
<feature type="region of interest" description="Disordered" evidence="1">
    <location>
        <begin position="122"/>
        <end position="141"/>
    </location>
</feature>
<evidence type="ECO:0008006" key="5">
    <source>
        <dbReference type="Google" id="ProtNLM"/>
    </source>
</evidence>
<name>A0A5N0TCX7_9MICO</name>
<dbReference type="AlphaFoldDB" id="A0A5N0TCX7"/>
<proteinExistence type="predicted"/>
<dbReference type="EMBL" id="VYUY01000014">
    <property type="protein sequence ID" value="KAA9132882.1"/>
    <property type="molecule type" value="Genomic_DNA"/>
</dbReference>
<feature type="transmembrane region" description="Helical" evidence="2">
    <location>
        <begin position="155"/>
        <end position="179"/>
    </location>
</feature>
<feature type="transmembrane region" description="Helical" evidence="2">
    <location>
        <begin position="12"/>
        <end position="33"/>
    </location>
</feature>
<keyword evidence="4" id="KW-1185">Reference proteome</keyword>
<protein>
    <recommendedName>
        <fullName evidence="5">Sap, sulfolipid-1-addressing protein</fullName>
    </recommendedName>
</protein>
<evidence type="ECO:0000256" key="1">
    <source>
        <dbReference type="SAM" id="MobiDB-lite"/>
    </source>
</evidence>
<dbReference type="Proteomes" id="UP000326838">
    <property type="component" value="Unassembled WGS sequence"/>
</dbReference>
<feature type="transmembrane region" description="Helical" evidence="2">
    <location>
        <begin position="242"/>
        <end position="259"/>
    </location>
</feature>
<evidence type="ECO:0000313" key="4">
    <source>
        <dbReference type="Proteomes" id="UP000326838"/>
    </source>
</evidence>
<accession>A0A5N0TCX7</accession>
<feature type="transmembrane region" description="Helical" evidence="2">
    <location>
        <begin position="85"/>
        <end position="105"/>
    </location>
</feature>
<dbReference type="Pfam" id="PF11139">
    <property type="entry name" value="SfLAP"/>
    <property type="match status" value="1"/>
</dbReference>
<feature type="transmembrane region" description="Helical" evidence="2">
    <location>
        <begin position="45"/>
        <end position="65"/>
    </location>
</feature>
<reference evidence="4" key="1">
    <citation type="submission" date="2019-09" db="EMBL/GenBank/DDBJ databases">
        <title>Mumia zhuanghuii sp. nov. isolated from the intestinal contents of plateau pika (Ochotona curzoniae) in the Qinghai-Tibet plateau of China.</title>
        <authorList>
            <person name="Tian Z."/>
        </authorList>
    </citation>
    <scope>NUCLEOTIDE SEQUENCE [LARGE SCALE GENOMIC DNA]</scope>
    <source>
        <strain evidence="4">L-033</strain>
    </source>
</reference>
<keyword evidence="2" id="KW-1133">Transmembrane helix</keyword>
<dbReference type="InterPro" id="IPR021315">
    <property type="entry name" value="Gap/Sap"/>
</dbReference>
<gene>
    <name evidence="3" type="ORF">F6B40_10310</name>
</gene>
<keyword evidence="2" id="KW-0812">Transmembrane</keyword>
<keyword evidence="2" id="KW-0472">Membrane</keyword>
<comment type="caution">
    <text evidence="3">The sequence shown here is derived from an EMBL/GenBank/DDBJ whole genome shotgun (WGS) entry which is preliminary data.</text>
</comment>
<feature type="transmembrane region" description="Helical" evidence="2">
    <location>
        <begin position="199"/>
        <end position="221"/>
    </location>
</feature>
<sequence>MDALTDAPLALMLGVLALLDGLSVGTLLIPLFFLIAPGRVRSGRVLLYLVTIGVFYLAVGALFLLGLVNLVDVAQDILSSVSGQIVRLMAGAALLATGILMGFGSSKKPAPVASRDLSTDDARSAAAGGGHGTATAAATDSRLSRWRDRVLSPHASAGAVMTVAIGAGLIEIATMLPYLVAMGMLAEAPLTMPVRVAALAGYCAVMVLPAVLLLLLRVVAAPLVERPLARLAGWMEREGRENTAWILGIIGFLIAQGAAKELGLFPGFL</sequence>